<evidence type="ECO:0000256" key="7">
    <source>
        <dbReference type="PIRSR" id="PIRSR005091-2"/>
    </source>
</evidence>
<evidence type="ECO:0000256" key="1">
    <source>
        <dbReference type="ARBA" id="ARBA00004651"/>
    </source>
</evidence>
<organism evidence="11 12">
    <name type="scientific">Pseudopedobacter saltans</name>
    <dbReference type="NCBI Taxonomy" id="151895"/>
    <lineage>
        <taxon>Bacteria</taxon>
        <taxon>Pseudomonadati</taxon>
        <taxon>Bacteroidota</taxon>
        <taxon>Sphingobacteriia</taxon>
        <taxon>Sphingobacteriales</taxon>
        <taxon>Sphingobacteriaceae</taxon>
        <taxon>Pseudopedobacter</taxon>
    </lineage>
</organism>
<comment type="caution">
    <text evidence="11">The sequence shown here is derived from an EMBL/GenBank/DDBJ whole genome shotgun (WGS) entry which is preliminary data.</text>
</comment>
<keyword evidence="3 9" id="KW-0812">Transmembrane</keyword>
<name>A0A2W5GZG5_9SPHI</name>
<dbReference type="CDD" id="cd16015">
    <property type="entry name" value="LTA_synthase"/>
    <property type="match status" value="1"/>
</dbReference>
<evidence type="ECO:0000256" key="6">
    <source>
        <dbReference type="PIRSR" id="PIRSR005091-1"/>
    </source>
</evidence>
<evidence type="ECO:0000256" key="5">
    <source>
        <dbReference type="ARBA" id="ARBA00023136"/>
    </source>
</evidence>
<feature type="binding site" evidence="8">
    <location>
        <position position="288"/>
    </location>
    <ligand>
        <name>Mn(2+)</name>
        <dbReference type="ChEBI" id="CHEBI:29035"/>
    </ligand>
</feature>
<feature type="domain" description="Sulfatase N-terminal" evidence="10">
    <location>
        <begin position="281"/>
        <end position="564"/>
    </location>
</feature>
<dbReference type="GO" id="GO:0005886">
    <property type="term" value="C:plasma membrane"/>
    <property type="evidence" value="ECO:0007669"/>
    <property type="project" value="UniProtKB-SubCell"/>
</dbReference>
<dbReference type="Pfam" id="PF00884">
    <property type="entry name" value="Sulfatase"/>
    <property type="match status" value="1"/>
</dbReference>
<evidence type="ECO:0000259" key="10">
    <source>
        <dbReference type="Pfam" id="PF00884"/>
    </source>
</evidence>
<dbReference type="AlphaFoldDB" id="A0A2W5GZG5"/>
<dbReference type="Proteomes" id="UP000249645">
    <property type="component" value="Unassembled WGS sequence"/>
</dbReference>
<feature type="binding site" evidence="8">
    <location>
        <position position="509"/>
    </location>
    <ligand>
        <name>Mn(2+)</name>
        <dbReference type="ChEBI" id="CHEBI:29035"/>
    </ligand>
</feature>
<dbReference type="GO" id="GO:0046872">
    <property type="term" value="F:metal ion binding"/>
    <property type="evidence" value="ECO:0007669"/>
    <property type="project" value="UniProtKB-KW"/>
</dbReference>
<dbReference type="PANTHER" id="PTHR47371:SF3">
    <property type="entry name" value="PHOSPHOGLYCEROL TRANSFERASE I"/>
    <property type="match status" value="1"/>
</dbReference>
<evidence type="ECO:0000256" key="8">
    <source>
        <dbReference type="PIRSR" id="PIRSR005091-3"/>
    </source>
</evidence>
<evidence type="ECO:0000313" key="12">
    <source>
        <dbReference type="Proteomes" id="UP000249645"/>
    </source>
</evidence>
<evidence type="ECO:0000256" key="3">
    <source>
        <dbReference type="ARBA" id="ARBA00022692"/>
    </source>
</evidence>
<comment type="subcellular location">
    <subcellularLocation>
        <location evidence="1">Cell membrane</location>
        <topology evidence="1">Multi-pass membrane protein</topology>
    </subcellularLocation>
</comment>
<keyword evidence="2" id="KW-1003">Cell membrane</keyword>
<feature type="transmembrane region" description="Helical" evidence="9">
    <location>
        <begin position="92"/>
        <end position="115"/>
    </location>
</feature>
<keyword evidence="7" id="KW-0464">Manganese</keyword>
<evidence type="ECO:0000313" key="11">
    <source>
        <dbReference type="EMBL" id="PZP48822.1"/>
    </source>
</evidence>
<gene>
    <name evidence="11" type="ORF">DI598_09320</name>
</gene>
<proteinExistence type="predicted"/>
<dbReference type="PIRSF" id="PIRSF005091">
    <property type="entry name" value="Mmb_sulf_HI1246"/>
    <property type="match status" value="1"/>
</dbReference>
<dbReference type="InterPro" id="IPR012160">
    <property type="entry name" value="LtaS-like"/>
</dbReference>
<evidence type="ECO:0000256" key="2">
    <source>
        <dbReference type="ARBA" id="ARBA00022475"/>
    </source>
</evidence>
<keyword evidence="5 9" id="KW-0472">Membrane</keyword>
<feature type="transmembrane region" description="Helical" evidence="9">
    <location>
        <begin position="12"/>
        <end position="31"/>
    </location>
</feature>
<protein>
    <recommendedName>
        <fullName evidence="10">Sulfatase N-terminal domain-containing protein</fullName>
    </recommendedName>
</protein>
<reference evidence="11 12" key="1">
    <citation type="submission" date="2017-11" db="EMBL/GenBank/DDBJ databases">
        <title>Infants hospitalized years apart are colonized by the same room-sourced microbial strains.</title>
        <authorList>
            <person name="Brooks B."/>
            <person name="Olm M.R."/>
            <person name="Firek B.A."/>
            <person name="Baker R."/>
            <person name="Thomas B.C."/>
            <person name="Morowitz M.J."/>
            <person name="Banfield J.F."/>
        </authorList>
    </citation>
    <scope>NUCLEOTIDE SEQUENCE [LARGE SCALE GENOMIC DNA]</scope>
    <source>
        <strain evidence="11">S2_009_000_R2_76</strain>
    </source>
</reference>
<evidence type="ECO:0000256" key="4">
    <source>
        <dbReference type="ARBA" id="ARBA00022989"/>
    </source>
</evidence>
<dbReference type="InterPro" id="IPR000917">
    <property type="entry name" value="Sulfatase_N"/>
</dbReference>
<dbReference type="SUPFAM" id="SSF53649">
    <property type="entry name" value="Alkaline phosphatase-like"/>
    <property type="match status" value="1"/>
</dbReference>
<feature type="active site" evidence="6">
    <location>
        <position position="328"/>
    </location>
</feature>
<feature type="binding site" evidence="8">
    <location>
        <position position="328"/>
    </location>
    <ligand>
        <name>Mn(2+)</name>
        <dbReference type="ChEBI" id="CHEBI:29035"/>
    </ligand>
</feature>
<dbReference type="PANTHER" id="PTHR47371">
    <property type="entry name" value="LIPOTEICHOIC ACID SYNTHASE"/>
    <property type="match status" value="1"/>
</dbReference>
<feature type="transmembrane region" description="Helical" evidence="9">
    <location>
        <begin position="178"/>
        <end position="197"/>
    </location>
</feature>
<dbReference type="InterPro" id="IPR017850">
    <property type="entry name" value="Alkaline_phosphatase_core_sf"/>
</dbReference>
<accession>A0A2W5GZG5</accession>
<feature type="transmembrane region" description="Helical" evidence="9">
    <location>
        <begin position="135"/>
        <end position="157"/>
    </location>
</feature>
<dbReference type="Gene3D" id="3.40.720.10">
    <property type="entry name" value="Alkaline Phosphatase, subunit A"/>
    <property type="match status" value="1"/>
</dbReference>
<dbReference type="EMBL" id="QFOI01000144">
    <property type="protein sequence ID" value="PZP48822.1"/>
    <property type="molecule type" value="Genomic_DNA"/>
</dbReference>
<sequence length="662" mass="76044">MKKRPILATILWLIYSGVFFLFLMTLLRVAFTKAFPPSSTFVDYPLGASLFLGFRYDVRDIGIVSLLFFLLSLIPALNPFRSNTGKKVAMTIWTIFSIVWVMFYMVDFANYSYLHERLNADLLNLMKDTSESMKMMWQTYPIIWLLVTWIVSVFILVKAIQYFFKRIEQKPEIQSSKLWKIAIPIVFFLVLGLAIFGRLGQYPLRWSDAFSFGNDYAAKVSLNPFQSFFSSLKFRKATYNIADVKKAYPMIAEYLGVDHPDVNTLNYERKIIGDSSNTKLNVVVVICESFSFYKSSMSGNKLDPTPYFNQMSQQGILFDRCFTPSYGTARGVWATLTGIPDIDPTSTSSRNPKAVNQHVIMNDFKGYDKFYFIGGSLSWANVRGFLTNNVADMKTYEQDDYDAPKIDVWGVSDKHVFLKANEVFAQEKRPFVAILQTSDNHRPYTIPDEDKAAFQLKTATPEELRDNGFASNEEYNAFRYTDFCYQQFIEAAKKEPYFKNTLFVFVGDHGIRGDASKLYPTAWTEQLTSEHVPLLIYSPNLIQPKKYDYPVSQVDIFPTMAGLSKISYTNTTMGRDLLSPAMLDNPSRYGAFIYDYANHLTGIVKDSIYYSNIINGNYQPKYQSILNNDTPVLTDLQKAYYKNLSEAIYTTSEYMLINNKVH</sequence>
<keyword evidence="4 9" id="KW-1133">Transmembrane helix</keyword>
<feature type="transmembrane region" description="Helical" evidence="9">
    <location>
        <begin position="61"/>
        <end position="80"/>
    </location>
</feature>
<keyword evidence="7" id="KW-0479">Metal-binding</keyword>
<feature type="binding site" evidence="7">
    <location>
        <position position="441"/>
    </location>
    <ligand>
        <name>substrate</name>
    </ligand>
</feature>
<evidence type="ECO:0000256" key="9">
    <source>
        <dbReference type="SAM" id="Phobius"/>
    </source>
</evidence>
<feature type="binding site" evidence="8">
    <location>
        <position position="508"/>
    </location>
    <ligand>
        <name>Mn(2+)</name>
        <dbReference type="ChEBI" id="CHEBI:29035"/>
    </ligand>
</feature>
<dbReference type="InterPro" id="IPR050448">
    <property type="entry name" value="OpgB/LTA_synthase_biosynth"/>
</dbReference>